<dbReference type="EMBL" id="CP002000">
    <property type="protein sequence ID" value="ADJ49994.1"/>
    <property type="molecule type" value="Genomic_DNA"/>
</dbReference>
<dbReference type="Gene3D" id="3.40.50.1820">
    <property type="entry name" value="alpha/beta hydrolase"/>
    <property type="match status" value="1"/>
</dbReference>
<evidence type="ECO:0000313" key="5">
    <source>
        <dbReference type="Proteomes" id="UP000000328"/>
    </source>
</evidence>
<dbReference type="GO" id="GO:0016787">
    <property type="term" value="F:hydrolase activity"/>
    <property type="evidence" value="ECO:0007669"/>
    <property type="project" value="UniProtKB-KW"/>
</dbReference>
<evidence type="ECO:0000256" key="1">
    <source>
        <dbReference type="ARBA" id="ARBA00007169"/>
    </source>
</evidence>
<dbReference type="RefSeq" id="WP_013230025.1">
    <property type="nucleotide sequence ID" value="NC_014318.1"/>
</dbReference>
<accession>A0A0H3DJX5</accession>
<sequence length="253" mass="27953">MKPRLTGRWFVQGQARPGRPKLFCFPHGGGSAAEFVRWSRQLPSVELSAVQLPGRGSRLSEPVLSTMDEVVAAVVDVMPTMAPYSVFGHSLGALVAYEVVRELRRTGRRLPDRLIVSGFPAPSTRRTEPPVHGLPDDELIAEVAARHGGLPGEILTDPELKAMVARYLRADYQVLETYEWRPEEPLPVPLTVFGGRDDSIVEAELRAWQEHVTEAVTVRQFPGDHFYFRENPAVVLRALAAVVRTTAGADRAA</sequence>
<dbReference type="HOGENOM" id="CLU_070456_1_1_11"/>
<dbReference type="SMART" id="SM00824">
    <property type="entry name" value="PKS_TE"/>
    <property type="match status" value="1"/>
</dbReference>
<dbReference type="Proteomes" id="UP000000328">
    <property type="component" value="Chromosome"/>
</dbReference>
<dbReference type="eggNOG" id="COG3208">
    <property type="taxonomic scope" value="Bacteria"/>
</dbReference>
<gene>
    <name evidence="4" type="ordered locus">AMED_8296</name>
</gene>
<name>A0A0H3DJX5_AMYMU</name>
<dbReference type="PANTHER" id="PTHR11487">
    <property type="entry name" value="THIOESTERASE"/>
    <property type="match status" value="1"/>
</dbReference>
<dbReference type="InterPro" id="IPR012223">
    <property type="entry name" value="TEII"/>
</dbReference>
<dbReference type="PATRIC" id="fig|749927.5.peg.8618"/>
<dbReference type="InterPro" id="IPR029058">
    <property type="entry name" value="AB_hydrolase_fold"/>
</dbReference>
<dbReference type="GO" id="GO:0008610">
    <property type="term" value="P:lipid biosynthetic process"/>
    <property type="evidence" value="ECO:0007669"/>
    <property type="project" value="TreeGrafter"/>
</dbReference>
<dbReference type="KEGG" id="amd:AMED_8296"/>
<dbReference type="SUPFAM" id="SSF53474">
    <property type="entry name" value="alpha/beta-Hydrolases"/>
    <property type="match status" value="1"/>
</dbReference>
<organism evidence="4 5">
    <name type="scientific">Amycolatopsis mediterranei (strain U-32)</name>
    <dbReference type="NCBI Taxonomy" id="749927"/>
    <lineage>
        <taxon>Bacteria</taxon>
        <taxon>Bacillati</taxon>
        <taxon>Actinomycetota</taxon>
        <taxon>Actinomycetes</taxon>
        <taxon>Pseudonocardiales</taxon>
        <taxon>Pseudonocardiaceae</taxon>
        <taxon>Amycolatopsis</taxon>
    </lineage>
</organism>
<evidence type="ECO:0000256" key="2">
    <source>
        <dbReference type="ARBA" id="ARBA00022801"/>
    </source>
</evidence>
<dbReference type="AlphaFoldDB" id="A0A0H3DJX5"/>
<comment type="similarity">
    <text evidence="1">Belongs to the thioesterase family.</text>
</comment>
<dbReference type="PANTHER" id="PTHR11487:SF0">
    <property type="entry name" value="S-ACYL FATTY ACID SYNTHASE THIOESTERASE, MEDIUM CHAIN"/>
    <property type="match status" value="1"/>
</dbReference>
<protein>
    <submittedName>
        <fullName evidence="4">Thioesterase involved in non-ribosomal peptide biosynthesis</fullName>
    </submittedName>
</protein>
<dbReference type="InterPro" id="IPR001031">
    <property type="entry name" value="Thioesterase"/>
</dbReference>
<proteinExistence type="inferred from homology"/>
<dbReference type="InterPro" id="IPR020802">
    <property type="entry name" value="TesA-like"/>
</dbReference>
<reference evidence="4 5" key="1">
    <citation type="journal article" date="2010" name="Cell Res.">
        <title>Complete genome sequence of the rifamycin SV-producing Amycolatopsis mediterranei U32 revealed its genetic characteristics in phylogeny and metabolism.</title>
        <authorList>
            <person name="Zhao W."/>
            <person name="Zhong Y."/>
            <person name="Yuan H."/>
            <person name="Wang J."/>
            <person name="Zheng H."/>
            <person name="Wang Y."/>
            <person name="Cen X."/>
            <person name="Xu F."/>
            <person name="Bai J."/>
            <person name="Han X."/>
            <person name="Lu G."/>
            <person name="Zhu Y."/>
            <person name="Shao Z."/>
            <person name="Yan H."/>
            <person name="Li C."/>
            <person name="Peng N."/>
            <person name="Zhang Z."/>
            <person name="Zhang Y."/>
            <person name="Lin W."/>
            <person name="Fan Y."/>
            <person name="Qin Z."/>
            <person name="Hu Y."/>
            <person name="Zhu B."/>
            <person name="Wang S."/>
            <person name="Ding X."/>
            <person name="Zhao G.P."/>
        </authorList>
    </citation>
    <scope>NUCLEOTIDE SEQUENCE [LARGE SCALE GENOMIC DNA]</scope>
    <source>
        <strain evidence="5">U-32</strain>
    </source>
</reference>
<evidence type="ECO:0000313" key="4">
    <source>
        <dbReference type="EMBL" id="ADJ49994.1"/>
    </source>
</evidence>
<keyword evidence="2" id="KW-0378">Hydrolase</keyword>
<dbReference type="OrthoDB" id="4169718at2"/>
<feature type="domain" description="Thioesterase TesA-like" evidence="3">
    <location>
        <begin position="23"/>
        <end position="243"/>
    </location>
</feature>
<evidence type="ECO:0000259" key="3">
    <source>
        <dbReference type="SMART" id="SM00824"/>
    </source>
</evidence>
<dbReference type="GeneID" id="92875907"/>
<dbReference type="Pfam" id="PF00975">
    <property type="entry name" value="Thioesterase"/>
    <property type="match status" value="1"/>
</dbReference>